<dbReference type="PeptideAtlas" id="A0A061AL94"/>
<dbReference type="WormBase" id="Y39G10AR.14b">
    <property type="protein sequence ID" value="CE49964"/>
    <property type="gene ID" value="WBGene00003156"/>
    <property type="gene designation" value="mcm-4"/>
</dbReference>
<evidence type="ECO:0000313" key="2">
    <source>
        <dbReference type="Proteomes" id="UP000001940"/>
    </source>
</evidence>
<dbReference type="GeneID" id="171793"/>
<dbReference type="SMR" id="A0A061AL94"/>
<accession>A0A061AL94</accession>
<dbReference type="AlphaFoldDB" id="A0A061AL94"/>
<keyword evidence="4" id="KW-1267">Proteomics identification</keyword>
<dbReference type="Pfam" id="PF21128">
    <property type="entry name" value="WHD_MCM4"/>
    <property type="match status" value="1"/>
</dbReference>
<gene>
    <name evidence="1 3" type="primary">mcm-4</name>
    <name evidence="1" type="ORF">CELE_Y39G10AR.14</name>
    <name evidence="3" type="ORF">Y39G10AR.14</name>
</gene>
<dbReference type="OrthoDB" id="10251574at2759"/>
<evidence type="ECO:0000313" key="1">
    <source>
        <dbReference type="EMBL" id="CDR32822.1"/>
    </source>
</evidence>
<proteinExistence type="evidence at protein level"/>
<evidence type="ECO:0000313" key="3">
    <source>
        <dbReference type="WormBase" id="Y39G10AR.14b"/>
    </source>
</evidence>
<dbReference type="HOGENOM" id="CLU_000995_7_2_1"/>
<dbReference type="ExpressionAtlas" id="A0A061AL94">
    <property type="expression patterns" value="baseline and differential"/>
</dbReference>
<evidence type="ECO:0007829" key="4">
    <source>
        <dbReference type="PeptideAtlas" id="A0A061AL94"/>
    </source>
</evidence>
<dbReference type="Bgee" id="WBGene00003156">
    <property type="expression patterns" value="Expressed in germ line (C elegans) and 4 other cell types or tissues"/>
</dbReference>
<dbReference type="EMBL" id="BX284601">
    <property type="protein sequence ID" value="CDR32822.1"/>
    <property type="molecule type" value="Genomic_DNA"/>
</dbReference>
<keyword evidence="2" id="KW-1185">Reference proteome</keyword>
<dbReference type="RefSeq" id="NP_001293322.1">
    <property type="nucleotide sequence ID" value="NM_001306393.3"/>
</dbReference>
<organism evidence="1 2">
    <name type="scientific">Caenorhabditis elegans</name>
    <dbReference type="NCBI Taxonomy" id="6239"/>
    <lineage>
        <taxon>Eukaryota</taxon>
        <taxon>Metazoa</taxon>
        <taxon>Ecdysozoa</taxon>
        <taxon>Nematoda</taxon>
        <taxon>Chromadorea</taxon>
        <taxon>Rhabditida</taxon>
        <taxon>Rhabditina</taxon>
        <taxon>Rhabditomorpha</taxon>
        <taxon>Rhabditoidea</taxon>
        <taxon>Rhabditidae</taxon>
        <taxon>Peloderinae</taxon>
        <taxon>Caenorhabditis</taxon>
    </lineage>
</organism>
<sequence length="74" mass="8193">MSASGRKAVEAMCEAVLKQLKTAKGFVTSKALFHTLKSADKTCQREVFDEAINELSKKESIARSGDRIRFQTEA</sequence>
<dbReference type="CTD" id="171793"/>
<dbReference type="Proteomes" id="UP000001940">
    <property type="component" value="Chromosome I"/>
</dbReference>
<dbReference type="AGR" id="WB:WBGene00003156"/>
<protein>
    <submittedName>
        <fullName evidence="1">DNA replication licensing factor mcm-4</fullName>
    </submittedName>
</protein>
<reference evidence="1 2" key="1">
    <citation type="journal article" date="1998" name="Science">
        <title>Genome sequence of the nematode C. elegans: a platform for investigating biology.</title>
        <authorList>
            <consortium name="The C. elegans sequencing consortium"/>
            <person name="Sulson J.E."/>
            <person name="Waterston R."/>
        </authorList>
    </citation>
    <scope>NUCLEOTIDE SEQUENCE [LARGE SCALE GENOMIC DNA]</scope>
    <source>
        <strain evidence="1 2">Bristol N2</strain>
    </source>
</reference>
<name>A0A061AL94_CAEEL</name>